<dbReference type="Pfam" id="PF24961">
    <property type="entry name" value="NfeD_membrane"/>
    <property type="match status" value="1"/>
</dbReference>
<dbReference type="eggNOG" id="COG1030">
    <property type="taxonomic scope" value="Bacteria"/>
</dbReference>
<evidence type="ECO:0000313" key="10">
    <source>
        <dbReference type="Proteomes" id="UP000000496"/>
    </source>
</evidence>
<dbReference type="InterPro" id="IPR012340">
    <property type="entry name" value="NA-bd_OB-fold"/>
</dbReference>
<dbReference type="KEGG" id="sng:SNE_A10890"/>
<feature type="domain" description="NfeD1b N-terminal" evidence="8">
    <location>
        <begin position="268"/>
        <end position="406"/>
    </location>
</feature>
<feature type="transmembrane region" description="Helical" evidence="5">
    <location>
        <begin position="586"/>
        <end position="606"/>
    </location>
</feature>
<dbReference type="Pfam" id="PF25145">
    <property type="entry name" value="NfeD1b_N"/>
    <property type="match status" value="1"/>
</dbReference>
<name>F8L4W8_SIMNZ</name>
<sequence>MILFDRFKHFFLAFLLICGALVAREDVLVVKGYLGHEEMNPLLKEVEKLKDTVGGKIIIQLSSSSGDFQEVFSFAQNLFELRNNNDKLIVVYIQGRAVGPAAIIPFVADELLVTPYVAWGDIPYGVHHEMDWDRARSMVKGLINQSLERAPVLGQLADAMIDPHYQFIYEKGKPIIEREGAKNFEPLILNLKGMQSLGLVSLVITDQEFEANYFPDKSSKDIAHLYKGIVADYVTPAELQIRMKKHIQYSETEENLIGYLQLSTDHPIRQSTYLYFKFALEEFKKRKVRFVLLDVDTPGGEVLSSLKIVDLLQKMDLEYGIPIIAYIDDWAVSAGAMIAYACRFIFVNPSSLMGAAEPVLAKEGSMETAPEKVNSALRAEFSNLASFYGRNELLAQGMVDKDMILVIRNHQIVKLDSETEIRSGGSNPDILISGRGKLLTLNAKQLIDLGVADYKVDHFETYSEKLEEQAQTWPAKKMPIFQQPYLKEIPHAVMISYQDWRITFFTVLSHPVIMSLLFIGLVIGFYIEINTPGFGVPGSIGLACLALILLASFSVEAIHWIELIILGVGLILLMVELFVIPGFGVVGILGIILTIIGLFALMLPGIDKLNFFHWDSFQLIGAVFLERLAWLSAALIFSIVLIILLARFYSHRFFRFSKFVLHGEQEGFVAGIPRELMPEEGELGETVTPLRPSGKVHIGEQLYDAMAQTGYLEKNAAIEVVRVEGSRLIVRPVELKGKK</sequence>
<protein>
    <submittedName>
        <fullName evidence="9">Putative membrane-bound serine protease</fullName>
    </submittedName>
</protein>
<reference evidence="9 10" key="2">
    <citation type="journal article" date="2011" name="Mol. Biol. Evol.">
        <title>Unity in variety--the pan-genome of the Chlamydiae.</title>
        <authorList>
            <person name="Collingro A."/>
            <person name="Tischler P."/>
            <person name="Weinmaier T."/>
            <person name="Penz T."/>
            <person name="Heinz E."/>
            <person name="Brunham R.C."/>
            <person name="Read T.D."/>
            <person name="Bavoil P.M."/>
            <person name="Sachse K."/>
            <person name="Kahane S."/>
            <person name="Friedman M.G."/>
            <person name="Rattei T."/>
            <person name="Myers G.S."/>
            <person name="Horn M."/>
        </authorList>
    </citation>
    <scope>NUCLEOTIDE SEQUENCE [LARGE SCALE GENOMIC DNA]</scope>
    <source>
        <strain evidence="10">ATCC VR-1471 / Z</strain>
    </source>
</reference>
<comment type="subcellular location">
    <subcellularLocation>
        <location evidence="1">Membrane</location>
        <topology evidence="1">Multi-pass membrane protein</topology>
    </subcellularLocation>
</comment>
<dbReference type="InterPro" id="IPR002810">
    <property type="entry name" value="NfeD-like_C"/>
</dbReference>
<dbReference type="RefSeq" id="WP_013943433.1">
    <property type="nucleotide sequence ID" value="NC_015713.1"/>
</dbReference>
<dbReference type="Gene3D" id="3.90.226.10">
    <property type="entry name" value="2-enoyl-CoA Hydratase, Chain A, domain 1"/>
    <property type="match status" value="1"/>
</dbReference>
<dbReference type="GO" id="GO:0005886">
    <property type="term" value="C:plasma membrane"/>
    <property type="evidence" value="ECO:0007669"/>
    <property type="project" value="TreeGrafter"/>
</dbReference>
<dbReference type="GO" id="GO:0006508">
    <property type="term" value="P:proteolysis"/>
    <property type="evidence" value="ECO:0007669"/>
    <property type="project" value="UniProtKB-KW"/>
</dbReference>
<keyword evidence="9" id="KW-0645">Protease</keyword>
<keyword evidence="10" id="KW-1185">Reference proteome</keyword>
<dbReference type="InterPro" id="IPR052165">
    <property type="entry name" value="Membrane_assoc_protease"/>
</dbReference>
<reference key="1">
    <citation type="journal article" date="2011" name="Mol. Biol. Evol.">
        <title>Unity in variety -- the pan-genome of the Chlamydiae.</title>
        <authorList>
            <person name="Collingro A."/>
            <person name="Tischler P."/>
            <person name="Weinmaier T."/>
            <person name="Penz T."/>
            <person name="Heinz E."/>
            <person name="Brunham R.C."/>
            <person name="Read T.D."/>
            <person name="Bavoil P.M."/>
            <person name="Sachse K."/>
            <person name="Kahane S."/>
            <person name="Friedman M.G."/>
            <person name="Rattei T."/>
            <person name="Myers G.S.A."/>
            <person name="Horn M."/>
        </authorList>
    </citation>
    <scope>NUCLEOTIDE SEQUENCE</scope>
    <source>
        <strain>Z</strain>
    </source>
</reference>
<dbReference type="Pfam" id="PF01957">
    <property type="entry name" value="NfeD"/>
    <property type="match status" value="1"/>
</dbReference>
<dbReference type="PANTHER" id="PTHR33507">
    <property type="entry name" value="INNER MEMBRANE PROTEIN YBBJ"/>
    <property type="match status" value="1"/>
</dbReference>
<evidence type="ECO:0000313" key="9">
    <source>
        <dbReference type="EMBL" id="CCB88966.1"/>
    </source>
</evidence>
<dbReference type="PANTHER" id="PTHR33507:SF3">
    <property type="entry name" value="INNER MEMBRANE PROTEIN YBBJ"/>
    <property type="match status" value="1"/>
</dbReference>
<dbReference type="InterPro" id="IPR056739">
    <property type="entry name" value="NfeD_membrane"/>
</dbReference>
<dbReference type="InterPro" id="IPR029045">
    <property type="entry name" value="ClpP/crotonase-like_dom_sf"/>
</dbReference>
<feature type="domain" description="NfeD integral membrane" evidence="7">
    <location>
        <begin position="513"/>
        <end position="646"/>
    </location>
</feature>
<accession>F8L4W8</accession>
<organism evidence="9 10">
    <name type="scientific">Simkania negevensis (strain ATCC VR-1471 / DSM 27360 / Z)</name>
    <dbReference type="NCBI Taxonomy" id="331113"/>
    <lineage>
        <taxon>Bacteria</taxon>
        <taxon>Pseudomonadati</taxon>
        <taxon>Chlamydiota</taxon>
        <taxon>Chlamydiia</taxon>
        <taxon>Parachlamydiales</taxon>
        <taxon>Simkaniaceae</taxon>
        <taxon>Simkania</taxon>
    </lineage>
</organism>
<evidence type="ECO:0000259" key="8">
    <source>
        <dbReference type="Pfam" id="PF25145"/>
    </source>
</evidence>
<dbReference type="Proteomes" id="UP000000496">
    <property type="component" value="Chromosome gsn.131"/>
</dbReference>
<keyword evidence="2 5" id="KW-0812">Transmembrane</keyword>
<feature type="transmembrane region" description="Helical" evidence="5">
    <location>
        <begin position="534"/>
        <end position="553"/>
    </location>
</feature>
<dbReference type="AlphaFoldDB" id="F8L4W8"/>
<evidence type="ECO:0000259" key="6">
    <source>
        <dbReference type="Pfam" id="PF01957"/>
    </source>
</evidence>
<feature type="domain" description="NfeD-like C-terminal" evidence="6">
    <location>
        <begin position="681"/>
        <end position="732"/>
    </location>
</feature>
<keyword evidence="3 5" id="KW-1133">Transmembrane helix</keyword>
<proteinExistence type="predicted"/>
<feature type="transmembrane region" description="Helical" evidence="5">
    <location>
        <begin position="559"/>
        <end position="579"/>
    </location>
</feature>
<dbReference type="GO" id="GO:0008233">
    <property type="term" value="F:peptidase activity"/>
    <property type="evidence" value="ECO:0007669"/>
    <property type="project" value="UniProtKB-KW"/>
</dbReference>
<dbReference type="HOGENOM" id="CLU_369527_0_0_0"/>
<dbReference type="SUPFAM" id="SSF52096">
    <property type="entry name" value="ClpP/crotonase"/>
    <property type="match status" value="1"/>
</dbReference>
<evidence type="ECO:0000256" key="2">
    <source>
        <dbReference type="ARBA" id="ARBA00022692"/>
    </source>
</evidence>
<evidence type="ECO:0000256" key="3">
    <source>
        <dbReference type="ARBA" id="ARBA00022989"/>
    </source>
</evidence>
<dbReference type="OrthoDB" id="9806253at2"/>
<evidence type="ECO:0000256" key="5">
    <source>
        <dbReference type="SAM" id="Phobius"/>
    </source>
</evidence>
<evidence type="ECO:0000256" key="1">
    <source>
        <dbReference type="ARBA" id="ARBA00004141"/>
    </source>
</evidence>
<dbReference type="EMBL" id="FR872582">
    <property type="protein sequence ID" value="CCB88966.1"/>
    <property type="molecule type" value="Genomic_DNA"/>
</dbReference>
<keyword evidence="4 5" id="KW-0472">Membrane</keyword>
<feature type="transmembrane region" description="Helical" evidence="5">
    <location>
        <begin position="504"/>
        <end position="527"/>
    </location>
</feature>
<dbReference type="CDD" id="cd07021">
    <property type="entry name" value="Clp_protease_NfeD_like"/>
    <property type="match status" value="1"/>
</dbReference>
<gene>
    <name evidence="9" type="ordered locus">SNE_A10890</name>
</gene>
<evidence type="ECO:0000256" key="4">
    <source>
        <dbReference type="ARBA" id="ARBA00023136"/>
    </source>
</evidence>
<evidence type="ECO:0000259" key="7">
    <source>
        <dbReference type="Pfam" id="PF24961"/>
    </source>
</evidence>
<feature type="transmembrane region" description="Helical" evidence="5">
    <location>
        <begin position="628"/>
        <end position="649"/>
    </location>
</feature>
<dbReference type="Gene3D" id="2.40.50.140">
    <property type="entry name" value="Nucleic acid-binding proteins"/>
    <property type="match status" value="1"/>
</dbReference>
<keyword evidence="9" id="KW-0378">Hydrolase</keyword>
<dbReference type="InterPro" id="IPR056738">
    <property type="entry name" value="NfeD1b_N"/>
</dbReference>
<dbReference type="STRING" id="331113.SNE_A10890"/>